<comment type="subcellular location">
    <subcellularLocation>
        <location evidence="8">Cytoplasm</location>
    </subcellularLocation>
</comment>
<comment type="caution">
    <text evidence="10">The sequence shown here is derived from an EMBL/GenBank/DDBJ whole genome shotgun (WGS) entry which is preliminary data.</text>
</comment>
<keyword evidence="6 8" id="KW-0342">GTP-binding</keyword>
<evidence type="ECO:0000256" key="5">
    <source>
        <dbReference type="ARBA" id="ARBA00022842"/>
    </source>
</evidence>
<evidence type="ECO:0000256" key="6">
    <source>
        <dbReference type="ARBA" id="ARBA00023134"/>
    </source>
</evidence>
<evidence type="ECO:0000259" key="9">
    <source>
        <dbReference type="Pfam" id="PF12804"/>
    </source>
</evidence>
<proteinExistence type="inferred from homology"/>
<accession>A0ABP3CXK8</accession>
<organism evidence="10 11">
    <name type="scientific">Castellaniella daejeonensis</name>
    <dbReference type="NCBI Taxonomy" id="659013"/>
    <lineage>
        <taxon>Bacteria</taxon>
        <taxon>Pseudomonadati</taxon>
        <taxon>Pseudomonadota</taxon>
        <taxon>Betaproteobacteria</taxon>
        <taxon>Burkholderiales</taxon>
        <taxon>Alcaligenaceae</taxon>
        <taxon>Castellaniella</taxon>
    </lineage>
</organism>
<dbReference type="EMBL" id="BAAAFN010000004">
    <property type="protein sequence ID" value="GAA0217294.1"/>
    <property type="molecule type" value="Genomic_DNA"/>
</dbReference>
<dbReference type="SUPFAM" id="SSF53448">
    <property type="entry name" value="Nucleotide-diphospho-sugar transferases"/>
    <property type="match status" value="1"/>
</dbReference>
<keyword evidence="7 8" id="KW-0501">Molybdenum cofactor biosynthesis</keyword>
<dbReference type="InterPro" id="IPR025877">
    <property type="entry name" value="MobA-like_NTP_Trfase"/>
</dbReference>
<dbReference type="HAMAP" id="MF_00316">
    <property type="entry name" value="MobA"/>
    <property type="match status" value="1"/>
</dbReference>
<keyword evidence="1 8" id="KW-0963">Cytoplasm</keyword>
<dbReference type="InterPro" id="IPR029044">
    <property type="entry name" value="Nucleotide-diphossugar_trans"/>
</dbReference>
<evidence type="ECO:0000313" key="11">
    <source>
        <dbReference type="Proteomes" id="UP001501176"/>
    </source>
</evidence>
<dbReference type="NCBIfam" id="TIGR02665">
    <property type="entry name" value="molyb_mobA"/>
    <property type="match status" value="1"/>
</dbReference>
<dbReference type="Gene3D" id="3.90.550.10">
    <property type="entry name" value="Spore Coat Polysaccharide Biosynthesis Protein SpsA, Chain A"/>
    <property type="match status" value="1"/>
</dbReference>
<dbReference type="EC" id="2.7.7.77" evidence="8"/>
<comment type="similarity">
    <text evidence="8">Belongs to the MobA family.</text>
</comment>
<evidence type="ECO:0000256" key="2">
    <source>
        <dbReference type="ARBA" id="ARBA00022679"/>
    </source>
</evidence>
<keyword evidence="4 8" id="KW-0547">Nucleotide-binding</keyword>
<evidence type="ECO:0000256" key="8">
    <source>
        <dbReference type="HAMAP-Rule" id="MF_00316"/>
    </source>
</evidence>
<evidence type="ECO:0000256" key="4">
    <source>
        <dbReference type="ARBA" id="ARBA00022741"/>
    </source>
</evidence>
<name>A0ABP3CXK8_9BURK</name>
<gene>
    <name evidence="8 10" type="primary">mobA</name>
    <name evidence="10" type="ORF">GCM10009125_02820</name>
</gene>
<feature type="binding site" evidence="8">
    <location>
        <position position="71"/>
    </location>
    <ligand>
        <name>GTP</name>
        <dbReference type="ChEBI" id="CHEBI:37565"/>
    </ligand>
</feature>
<dbReference type="InterPro" id="IPR013482">
    <property type="entry name" value="Molybde_CF_guanTrfase"/>
</dbReference>
<comment type="catalytic activity">
    <reaction evidence="8">
        <text>Mo-molybdopterin + GTP + H(+) = Mo-molybdopterin guanine dinucleotide + diphosphate</text>
        <dbReference type="Rhea" id="RHEA:34243"/>
        <dbReference type="ChEBI" id="CHEBI:15378"/>
        <dbReference type="ChEBI" id="CHEBI:33019"/>
        <dbReference type="ChEBI" id="CHEBI:37565"/>
        <dbReference type="ChEBI" id="CHEBI:71302"/>
        <dbReference type="ChEBI" id="CHEBI:71310"/>
        <dbReference type="EC" id="2.7.7.77"/>
    </reaction>
</comment>
<feature type="binding site" evidence="8">
    <location>
        <begin position="7"/>
        <end position="9"/>
    </location>
    <ligand>
        <name>GTP</name>
        <dbReference type="ChEBI" id="CHEBI:37565"/>
    </ligand>
</feature>
<feature type="binding site" evidence="8">
    <location>
        <position position="102"/>
    </location>
    <ligand>
        <name>Mg(2+)</name>
        <dbReference type="ChEBI" id="CHEBI:18420"/>
    </ligand>
</feature>
<dbReference type="Pfam" id="PF12804">
    <property type="entry name" value="NTP_transf_3"/>
    <property type="match status" value="1"/>
</dbReference>
<keyword evidence="2 8" id="KW-0808">Transferase</keyword>
<comment type="domain">
    <text evidence="8">The N-terminal domain determines nucleotide recognition and specific binding, while the C-terminal domain determines the specific binding to the target protein.</text>
</comment>
<feature type="binding site" evidence="8">
    <location>
        <position position="25"/>
    </location>
    <ligand>
        <name>GTP</name>
        <dbReference type="ChEBI" id="CHEBI:37565"/>
    </ligand>
</feature>
<comment type="subunit">
    <text evidence="8">Monomer.</text>
</comment>
<dbReference type="Proteomes" id="UP001501176">
    <property type="component" value="Unassembled WGS sequence"/>
</dbReference>
<evidence type="ECO:0000256" key="1">
    <source>
        <dbReference type="ARBA" id="ARBA00022490"/>
    </source>
</evidence>
<evidence type="ECO:0000313" key="10">
    <source>
        <dbReference type="EMBL" id="GAA0217294.1"/>
    </source>
</evidence>
<dbReference type="GO" id="GO:0016779">
    <property type="term" value="F:nucleotidyltransferase activity"/>
    <property type="evidence" value="ECO:0007669"/>
    <property type="project" value="UniProtKB-KW"/>
</dbReference>
<evidence type="ECO:0000256" key="7">
    <source>
        <dbReference type="ARBA" id="ARBA00023150"/>
    </source>
</evidence>
<sequence>MFDGLVLAGGQSRRMRTAHGGQADKGLMTWRGEPLVAHACRQLRAQGAGSLWISANRHFDDYAAYGTVVSDDPAHADCGPLAGVLAGLRRSRSPWLFVLPVDVLRWPEDLGARLGAAARPGSPAYACTPDGPHPLCLMAHRDLADGLQAYLDAGGRQVQGWLRSCGAAAVDFPGADVLVNLNTPEDWERWR</sequence>
<protein>
    <recommendedName>
        <fullName evidence="8">Molybdenum cofactor guanylyltransferase</fullName>
        <shortName evidence="8">MoCo guanylyltransferase</shortName>
        <ecNumber evidence="8">2.7.7.77</ecNumber>
    </recommendedName>
    <alternativeName>
        <fullName evidence="8">GTP:molybdopterin guanylyltransferase</fullName>
    </alternativeName>
    <alternativeName>
        <fullName evidence="8">Mo-MPT guanylyltransferase</fullName>
    </alternativeName>
    <alternativeName>
        <fullName evidence="8">Molybdopterin guanylyltransferase</fullName>
    </alternativeName>
    <alternativeName>
        <fullName evidence="8">Molybdopterin-guanine dinucleotide synthase</fullName>
        <shortName evidence="8">MGD synthase</shortName>
    </alternativeName>
</protein>
<dbReference type="PANTHER" id="PTHR19136">
    <property type="entry name" value="MOLYBDENUM COFACTOR GUANYLYLTRANSFERASE"/>
    <property type="match status" value="1"/>
</dbReference>
<feature type="domain" description="MobA-like NTP transferase" evidence="9">
    <location>
        <begin position="4"/>
        <end position="159"/>
    </location>
</feature>
<keyword evidence="3 8" id="KW-0479">Metal-binding</keyword>
<comment type="function">
    <text evidence="8">Transfers a GMP moiety from GTP to Mo-molybdopterin (Mo-MPT) cofactor (Moco or molybdenum cofactor) to form Mo-molybdopterin guanine dinucleotide (Mo-MGD) cofactor.</text>
</comment>
<comment type="cofactor">
    <cofactor evidence="8">
        <name>Mg(2+)</name>
        <dbReference type="ChEBI" id="CHEBI:18420"/>
    </cofactor>
</comment>
<keyword evidence="10" id="KW-0548">Nucleotidyltransferase</keyword>
<comment type="caution">
    <text evidence="8">Lacks conserved residue(s) required for the propagation of feature annotation.</text>
</comment>
<feature type="binding site" evidence="8">
    <location>
        <position position="102"/>
    </location>
    <ligand>
        <name>GTP</name>
        <dbReference type="ChEBI" id="CHEBI:37565"/>
    </ligand>
</feature>
<dbReference type="CDD" id="cd02503">
    <property type="entry name" value="MobA"/>
    <property type="match status" value="1"/>
</dbReference>
<reference evidence="11" key="1">
    <citation type="journal article" date="2019" name="Int. J. Syst. Evol. Microbiol.">
        <title>The Global Catalogue of Microorganisms (GCM) 10K type strain sequencing project: providing services to taxonomists for standard genome sequencing and annotation.</title>
        <authorList>
            <consortium name="The Broad Institute Genomics Platform"/>
            <consortium name="The Broad Institute Genome Sequencing Center for Infectious Disease"/>
            <person name="Wu L."/>
            <person name="Ma J."/>
        </authorList>
    </citation>
    <scope>NUCLEOTIDE SEQUENCE [LARGE SCALE GENOMIC DNA]</scope>
    <source>
        <strain evidence="11">JCM 16240</strain>
    </source>
</reference>
<keyword evidence="11" id="KW-1185">Reference proteome</keyword>
<dbReference type="PANTHER" id="PTHR19136:SF81">
    <property type="entry name" value="MOLYBDENUM COFACTOR GUANYLYLTRANSFERASE"/>
    <property type="match status" value="1"/>
</dbReference>
<keyword evidence="5 8" id="KW-0460">Magnesium</keyword>
<evidence type="ECO:0000256" key="3">
    <source>
        <dbReference type="ARBA" id="ARBA00022723"/>
    </source>
</evidence>